<feature type="signal peptide" evidence="1">
    <location>
        <begin position="1"/>
        <end position="19"/>
    </location>
</feature>
<evidence type="ECO:0000313" key="3">
    <source>
        <dbReference type="Proteomes" id="UP001310594"/>
    </source>
</evidence>
<reference evidence="2" key="1">
    <citation type="submission" date="2023-08" db="EMBL/GenBank/DDBJ databases">
        <title>Black Yeasts Isolated from many extreme environments.</title>
        <authorList>
            <person name="Coleine C."/>
            <person name="Stajich J.E."/>
            <person name="Selbmann L."/>
        </authorList>
    </citation>
    <scope>NUCLEOTIDE SEQUENCE</scope>
    <source>
        <strain evidence="2">CCFEE 5810</strain>
    </source>
</reference>
<name>A0AAN7VWM0_9PEZI</name>
<dbReference type="Proteomes" id="UP001310594">
    <property type="component" value="Unassembled WGS sequence"/>
</dbReference>
<dbReference type="InterPro" id="IPR053165">
    <property type="entry name" value="HSI-I_assembly_Hcp1"/>
</dbReference>
<sequence>MYCLPALLAASVLNLGALADQYYLQIVPIGLQPVYQTKDLDTTTLDTSTAFDRTTANALRGAVRIADWSMDLEQSIGSIGPGVSAGAGKVDGGDLIVSKYIDQYTPVLFKYISTGKTLAVTIAQIRSPVAGGNDTVRPAIVLTMNYALLKTQALATMANLKPTESLAFRYSQLTLAYAPLGPSGNELAATSFGWDFYQNIASTGTT</sequence>
<accession>A0AAN7VWM0</accession>
<proteinExistence type="predicted"/>
<organism evidence="2 3">
    <name type="scientific">Elasticomyces elasticus</name>
    <dbReference type="NCBI Taxonomy" id="574655"/>
    <lineage>
        <taxon>Eukaryota</taxon>
        <taxon>Fungi</taxon>
        <taxon>Dikarya</taxon>
        <taxon>Ascomycota</taxon>
        <taxon>Pezizomycotina</taxon>
        <taxon>Dothideomycetes</taxon>
        <taxon>Dothideomycetidae</taxon>
        <taxon>Mycosphaerellales</taxon>
        <taxon>Teratosphaeriaceae</taxon>
        <taxon>Elasticomyces</taxon>
    </lineage>
</organism>
<dbReference type="EMBL" id="JAVRQU010000002">
    <property type="protein sequence ID" value="KAK5706768.1"/>
    <property type="molecule type" value="Genomic_DNA"/>
</dbReference>
<dbReference type="InterPro" id="IPR008514">
    <property type="entry name" value="T6SS_Hcp"/>
</dbReference>
<dbReference type="Gene3D" id="2.30.110.20">
    <property type="entry name" value="Hcp1-like"/>
    <property type="match status" value="1"/>
</dbReference>
<dbReference type="PANTHER" id="PTHR36152">
    <property type="entry name" value="CYTOPLASMIC PROTEIN-RELATED"/>
    <property type="match status" value="1"/>
</dbReference>
<feature type="chain" id="PRO_5042952451" evidence="1">
    <location>
        <begin position="20"/>
        <end position="206"/>
    </location>
</feature>
<dbReference type="Pfam" id="PF05638">
    <property type="entry name" value="T6SS_HCP"/>
    <property type="match status" value="1"/>
</dbReference>
<gene>
    <name evidence="2" type="ORF">LTR97_001759</name>
</gene>
<comment type="caution">
    <text evidence="2">The sequence shown here is derived from an EMBL/GenBank/DDBJ whole genome shotgun (WGS) entry which is preliminary data.</text>
</comment>
<dbReference type="PANTHER" id="PTHR36152:SF5">
    <property type="entry name" value="PROTEIN HCP1"/>
    <property type="match status" value="1"/>
</dbReference>
<evidence type="ECO:0000256" key="1">
    <source>
        <dbReference type="SAM" id="SignalP"/>
    </source>
</evidence>
<protein>
    <submittedName>
        <fullName evidence="2">Uncharacterized protein</fullName>
    </submittedName>
</protein>
<evidence type="ECO:0000313" key="2">
    <source>
        <dbReference type="EMBL" id="KAK5706768.1"/>
    </source>
</evidence>
<dbReference type="SUPFAM" id="SSF141452">
    <property type="entry name" value="Hcp1-like"/>
    <property type="match status" value="1"/>
</dbReference>
<dbReference type="AlphaFoldDB" id="A0AAN7VWM0"/>
<dbReference type="InterPro" id="IPR036624">
    <property type="entry name" value="Hcp1-lik_sf"/>
</dbReference>
<keyword evidence="1" id="KW-0732">Signal</keyword>